<dbReference type="AlphaFoldDB" id="A0A6N1V896"/>
<proteinExistence type="predicted"/>
<dbReference type="KEGG" id="orm:HTY61_00945"/>
<reference evidence="1 2" key="1">
    <citation type="submission" date="2020-06" db="EMBL/GenBank/DDBJ databases">
        <title>Oricola thermophila sp. nov. isolated from a tidal sediments.</title>
        <authorList>
            <person name="Kwon K.K."/>
            <person name="Yang S.-H."/>
            <person name="Park M.-J."/>
        </authorList>
    </citation>
    <scope>NUCLEOTIDE SEQUENCE [LARGE SCALE GENOMIC DNA]</scope>
    <source>
        <strain evidence="1 2">MEBiC13590</strain>
    </source>
</reference>
<dbReference type="SUPFAM" id="SSF52467">
    <property type="entry name" value="DHS-like NAD/FAD-binding domain"/>
    <property type="match status" value="1"/>
</dbReference>
<sequence length="827" mass="95790">MELDEAISQIKFGNCVLFTGSGFSLGAKSISGGDILNVSGLIERFLDISGVDENRSEYDLETAAQVACGADKQRVFSELMHSMRCREVSYDHRHIARINWRRVYTSNYDNVFEVASTSERKVYRSFTVLDRAHSPEPGGNEVVHIHGYIERLSSDNFDQEFYLTDDQSRNIRFINSSWNRKFLDDLTFSDAVFFIGFSNSDFHIRKLLDSVTNLKNKIFFIVQQNPSRPSIIRLQPYGEVCPIGLTEFANRVASIRPQRRSADSLVHDCFRKKVYERVNSEDHASREQVQQEVMLGTIDEAFFTKSILYDKNRGVYIDRVSRRFSDVLNLNPKCIVFYSDIGNGKTVIANHFCSLYQGRYANVFEYNGRSYSTSDVRRFCESVESSIFLIENVSKNINLLRIISDTNNGHIIVATDRTKRLEIDWHNVRDAVPSAIKFDVNILTSNEMELMVDFLDSNILWGDYTNLSSKQQKVDFIRNRCGAEIRGILFALFDGGSVRNRVDTLFSELDSLPKDYRDLLIIVCVLNFAYTRNNLDGYLYEYEDLLDLRVSLSDFSEKINNSSIGELLDRDRGCFKFKSSVFAKYMLNSKVDISYVLDLVYRALLNLERTYRHDDVYFYRDMSKALMQYNLYREIYTRNSAKDGRLKIAKKLFEKEIHSFYDRCRHLKIAHNDPLFVIQISMAQLDGEHFEECERLIESAEAMCDSNYDRYQIETHKAEVIAKRSLVRGISPGLVSELEAFSLLKSVVERRNERYHPFGVMDVLLHVFDKNINAIMVGDDCDKAAEMMVSMIDLTNRFPNELSERYHIIRIVNRHANGILKKIGYEL</sequence>
<accession>A0A6N1V896</accession>
<name>A0A6N1V896_9HYPH</name>
<protein>
    <submittedName>
        <fullName evidence="1">SIR2 family protein</fullName>
    </submittedName>
</protein>
<evidence type="ECO:0000313" key="2">
    <source>
        <dbReference type="Proteomes" id="UP000509367"/>
    </source>
</evidence>
<dbReference type="Proteomes" id="UP000509367">
    <property type="component" value="Chromosome"/>
</dbReference>
<evidence type="ECO:0000313" key="1">
    <source>
        <dbReference type="EMBL" id="QKV17130.1"/>
    </source>
</evidence>
<dbReference type="EMBL" id="CP054836">
    <property type="protein sequence ID" value="QKV17130.1"/>
    <property type="molecule type" value="Genomic_DNA"/>
</dbReference>
<dbReference type="InterPro" id="IPR029035">
    <property type="entry name" value="DHS-like_NAD/FAD-binding_dom"/>
</dbReference>
<dbReference type="RefSeq" id="WP_175275026.1">
    <property type="nucleotide sequence ID" value="NZ_CP054836.1"/>
</dbReference>
<dbReference type="Pfam" id="PF13289">
    <property type="entry name" value="SIR2_2"/>
    <property type="match status" value="1"/>
</dbReference>
<organism evidence="1 2">
    <name type="scientific">Oricola thermophila</name>
    <dbReference type="NCBI Taxonomy" id="2742145"/>
    <lineage>
        <taxon>Bacteria</taxon>
        <taxon>Pseudomonadati</taxon>
        <taxon>Pseudomonadota</taxon>
        <taxon>Alphaproteobacteria</taxon>
        <taxon>Hyphomicrobiales</taxon>
        <taxon>Ahrensiaceae</taxon>
        <taxon>Oricola</taxon>
    </lineage>
</organism>
<gene>
    <name evidence="1" type="ORF">HTY61_00945</name>
</gene>
<keyword evidence="2" id="KW-1185">Reference proteome</keyword>